<dbReference type="GO" id="GO:0003724">
    <property type="term" value="F:RNA helicase activity"/>
    <property type="evidence" value="ECO:0007669"/>
    <property type="project" value="UniProtKB-EC"/>
</dbReference>
<dbReference type="CDD" id="cd18787">
    <property type="entry name" value="SF2_C_DEAD"/>
    <property type="match status" value="1"/>
</dbReference>
<comment type="similarity">
    <text evidence="7 11">Belongs to the DEAD box helicase family.</text>
</comment>
<dbReference type="GO" id="GO:0042255">
    <property type="term" value="P:ribosome assembly"/>
    <property type="evidence" value="ECO:0007669"/>
    <property type="project" value="UniProtKB-ARBA"/>
</dbReference>
<keyword evidence="3 11" id="KW-0547">Nucleotide-binding</keyword>
<proteinExistence type="inferred from homology"/>
<evidence type="ECO:0000259" key="13">
    <source>
        <dbReference type="PROSITE" id="PS51192"/>
    </source>
</evidence>
<dbReference type="InterPro" id="IPR011545">
    <property type="entry name" value="DEAD/DEAH_box_helicase_dom"/>
</dbReference>
<keyword evidence="17" id="KW-1185">Reference proteome</keyword>
<dbReference type="GO" id="GO:0005829">
    <property type="term" value="C:cytosol"/>
    <property type="evidence" value="ECO:0007669"/>
    <property type="project" value="TreeGrafter"/>
</dbReference>
<dbReference type="EMBL" id="JABFBC010000003">
    <property type="protein sequence ID" value="NNU81851.1"/>
    <property type="molecule type" value="Genomic_DNA"/>
</dbReference>
<dbReference type="PROSITE" id="PS51192">
    <property type="entry name" value="HELICASE_ATP_BIND_1"/>
    <property type="match status" value="1"/>
</dbReference>
<dbReference type="Gene3D" id="3.40.50.300">
    <property type="entry name" value="P-loop containing nucleotide triphosphate hydrolases"/>
    <property type="match status" value="2"/>
</dbReference>
<dbReference type="GO" id="GO:0005524">
    <property type="term" value="F:ATP binding"/>
    <property type="evidence" value="ECO:0007669"/>
    <property type="project" value="UniProtKB-KW"/>
</dbReference>
<evidence type="ECO:0000256" key="1">
    <source>
        <dbReference type="ARBA" id="ARBA00012552"/>
    </source>
</evidence>
<dbReference type="AlphaFoldDB" id="A0A849L705"/>
<keyword evidence="6 11" id="KW-0067">ATP-binding</keyword>
<dbReference type="SUPFAM" id="SSF52540">
    <property type="entry name" value="P-loop containing nucleoside triphosphate hydrolases"/>
    <property type="match status" value="2"/>
</dbReference>
<reference evidence="16 17" key="1">
    <citation type="submission" date="2020-05" db="EMBL/GenBank/DDBJ databases">
        <title>Gimesia benthica sp. nov., a novel planctomycete isolated from a deep-sea water sample of the Northwest Indian Ocean.</title>
        <authorList>
            <person name="Wang J."/>
            <person name="Ruan C."/>
            <person name="Song L."/>
            <person name="Zhu Y."/>
            <person name="Li A."/>
            <person name="Zheng X."/>
            <person name="Wang L."/>
            <person name="Lu Z."/>
            <person name="Huang Y."/>
            <person name="Du W."/>
            <person name="Zhou Y."/>
            <person name="Huang L."/>
            <person name="Dai X."/>
        </authorList>
    </citation>
    <scope>NUCLEOTIDE SEQUENCE [LARGE SCALE GENOMIC DNA]</scope>
    <source>
        <strain evidence="16 17">YYQ-30</strain>
    </source>
</reference>
<dbReference type="RefSeq" id="WP_171326709.1">
    <property type="nucleotide sequence ID" value="NZ_JABFBC010000003.1"/>
</dbReference>
<feature type="domain" description="Helicase C-terminal" evidence="14">
    <location>
        <begin position="240"/>
        <end position="388"/>
    </location>
</feature>
<dbReference type="CDD" id="cd00268">
    <property type="entry name" value="DEADc"/>
    <property type="match status" value="1"/>
</dbReference>
<evidence type="ECO:0000313" key="17">
    <source>
        <dbReference type="Proteomes" id="UP000572377"/>
    </source>
</evidence>
<sequence length="632" mass="69204">MTNFTDLELDPRVLKAIAEAGYETPTPIQQQAIPHALVGRDVLGIAQTGTGKTASFVLPMLTLLAKGRARARMPRSLVLAPTRELAAQVAENFETYAKHMKLSMALLIGGTSFKDQDKLIDRGVDVLIATPGRLLDHFERGKLMLTAIEIMVVDEADRMLDMGFIPDIERIFKLTPFTRQTLFFSATMAPEITRITNEFLSNPVRVEVARQATAAETITQKIVRIRPSRRDATDREKRATLRQLIDTEGEQLTNGIIFCNRKRDVDVVAKSLSKHGYDAAPIHGDLDQSIRTRTLDGFREGKLRLLIASDVAARGLDIPAVSHVFNYDIPIHSEDYIHRIGRTGRAGRSGKAISLFVPADQKHLDKIEELIGKPIPSEEVNYGSEAGAEAARPEADEDGAERRGSRSRKRGGRDRNRTADAPAADAAPATEPKPQAEARPQPAQPERRRDEQPRRDRREDQPRRDRRDRRDDRPVIGMGDHVPAFLLRDLRPAAMETEADSAEEQPTEVAEAQPVVAADEAPAPAPKPKRARKPRTPRAKPAAAETKAADAPEDAPVEVPVDAPVDAPTEAAEPEAPADQPAATPEPEATAPAAEPQAPEKPKRTRKPRARASAKAVQAEVAEETEGSTGTA</sequence>
<evidence type="ECO:0000256" key="3">
    <source>
        <dbReference type="ARBA" id="ARBA00022741"/>
    </source>
</evidence>
<dbReference type="InterPro" id="IPR001650">
    <property type="entry name" value="Helicase_C-like"/>
</dbReference>
<evidence type="ECO:0000259" key="15">
    <source>
        <dbReference type="PROSITE" id="PS51195"/>
    </source>
</evidence>
<evidence type="ECO:0000256" key="2">
    <source>
        <dbReference type="ARBA" id="ARBA00022490"/>
    </source>
</evidence>
<evidence type="ECO:0000313" key="16">
    <source>
        <dbReference type="EMBL" id="NNU81851.1"/>
    </source>
</evidence>
<dbReference type="PROSITE" id="PS51195">
    <property type="entry name" value="Q_MOTIF"/>
    <property type="match status" value="1"/>
</dbReference>
<name>A0A849L705_9RHOB</name>
<protein>
    <recommendedName>
        <fullName evidence="9">DEAD-box ATP-dependent RNA helicase RhpA</fullName>
        <ecNumber evidence="1">3.6.4.13</ecNumber>
    </recommendedName>
</protein>
<evidence type="ECO:0000256" key="9">
    <source>
        <dbReference type="ARBA" id="ARBA00074363"/>
    </source>
</evidence>
<dbReference type="FunFam" id="3.40.50.300:FF:000108">
    <property type="entry name" value="ATP-dependent RNA helicase RhlE"/>
    <property type="match status" value="1"/>
</dbReference>
<dbReference type="PANTHER" id="PTHR47959">
    <property type="entry name" value="ATP-DEPENDENT RNA HELICASE RHLE-RELATED"/>
    <property type="match status" value="1"/>
</dbReference>
<evidence type="ECO:0000256" key="4">
    <source>
        <dbReference type="ARBA" id="ARBA00022801"/>
    </source>
</evidence>
<dbReference type="PANTHER" id="PTHR47959:SF13">
    <property type="entry name" value="ATP-DEPENDENT RNA HELICASE RHLE"/>
    <property type="match status" value="1"/>
</dbReference>
<comment type="caution">
    <text evidence="16">The sequence shown here is derived from an EMBL/GenBank/DDBJ whole genome shotgun (WGS) entry which is preliminary data.</text>
</comment>
<feature type="compositionally biased region" description="Basic and acidic residues" evidence="12">
    <location>
        <begin position="445"/>
        <end position="474"/>
    </location>
</feature>
<feature type="compositionally biased region" description="Low complexity" evidence="12">
    <location>
        <begin position="419"/>
        <end position="441"/>
    </location>
</feature>
<gene>
    <name evidence="16" type="ORF">HMH01_15545</name>
</gene>
<feature type="region of interest" description="Disordered" evidence="12">
    <location>
        <begin position="377"/>
        <end position="632"/>
    </location>
</feature>
<feature type="compositionally biased region" description="Low complexity" evidence="12">
    <location>
        <begin position="557"/>
        <end position="597"/>
    </location>
</feature>
<dbReference type="PROSITE" id="PS00039">
    <property type="entry name" value="DEAD_ATP_HELICASE"/>
    <property type="match status" value="1"/>
</dbReference>
<feature type="compositionally biased region" description="Basic residues" evidence="12">
    <location>
        <begin position="527"/>
        <end position="538"/>
    </location>
</feature>
<evidence type="ECO:0000256" key="7">
    <source>
        <dbReference type="ARBA" id="ARBA00038437"/>
    </source>
</evidence>
<evidence type="ECO:0000256" key="11">
    <source>
        <dbReference type="RuleBase" id="RU000492"/>
    </source>
</evidence>
<dbReference type="SMART" id="SM00487">
    <property type="entry name" value="DEXDc"/>
    <property type="match status" value="1"/>
</dbReference>
<dbReference type="SMART" id="SM00490">
    <property type="entry name" value="HELICc"/>
    <property type="match status" value="1"/>
</dbReference>
<dbReference type="InterPro" id="IPR050079">
    <property type="entry name" value="DEAD_box_RNA_helicase"/>
</dbReference>
<keyword evidence="4 11" id="KW-0378">Hydrolase</keyword>
<organism evidence="16 17">
    <name type="scientific">Halovulum dunhuangense</name>
    <dbReference type="NCBI Taxonomy" id="1505036"/>
    <lineage>
        <taxon>Bacteria</taxon>
        <taxon>Pseudomonadati</taxon>
        <taxon>Pseudomonadota</taxon>
        <taxon>Alphaproteobacteria</taxon>
        <taxon>Rhodobacterales</taxon>
        <taxon>Paracoccaceae</taxon>
        <taxon>Halovulum</taxon>
    </lineage>
</organism>
<evidence type="ECO:0000256" key="5">
    <source>
        <dbReference type="ARBA" id="ARBA00022806"/>
    </source>
</evidence>
<keyword evidence="2" id="KW-0963">Cytoplasm</keyword>
<dbReference type="Pfam" id="PF00271">
    <property type="entry name" value="Helicase_C"/>
    <property type="match status" value="1"/>
</dbReference>
<dbReference type="GO" id="GO:0009266">
    <property type="term" value="P:response to temperature stimulus"/>
    <property type="evidence" value="ECO:0007669"/>
    <property type="project" value="UniProtKB-ARBA"/>
</dbReference>
<dbReference type="Proteomes" id="UP000572377">
    <property type="component" value="Unassembled WGS sequence"/>
</dbReference>
<dbReference type="InterPro" id="IPR027417">
    <property type="entry name" value="P-loop_NTPase"/>
</dbReference>
<feature type="short sequence motif" description="Q motif" evidence="10">
    <location>
        <begin position="2"/>
        <end position="30"/>
    </location>
</feature>
<evidence type="ECO:0000256" key="10">
    <source>
        <dbReference type="PROSITE-ProRule" id="PRU00552"/>
    </source>
</evidence>
<feature type="compositionally biased region" description="Acidic residues" evidence="12">
    <location>
        <begin position="497"/>
        <end position="506"/>
    </location>
</feature>
<dbReference type="GO" id="GO:0016787">
    <property type="term" value="F:hydrolase activity"/>
    <property type="evidence" value="ECO:0007669"/>
    <property type="project" value="UniProtKB-KW"/>
</dbReference>
<evidence type="ECO:0000256" key="12">
    <source>
        <dbReference type="SAM" id="MobiDB-lite"/>
    </source>
</evidence>
<evidence type="ECO:0000259" key="14">
    <source>
        <dbReference type="PROSITE" id="PS51194"/>
    </source>
</evidence>
<accession>A0A849L705</accession>
<dbReference type="InterPro" id="IPR044742">
    <property type="entry name" value="DEAD/DEAH_RhlB"/>
</dbReference>
<dbReference type="InterPro" id="IPR000629">
    <property type="entry name" value="RNA-helicase_DEAD-box_CS"/>
</dbReference>
<dbReference type="InterPro" id="IPR014001">
    <property type="entry name" value="Helicase_ATP-bd"/>
</dbReference>
<keyword evidence="5 11" id="KW-0347">Helicase</keyword>
<comment type="catalytic activity">
    <reaction evidence="8">
        <text>ATP + H2O = ADP + phosphate + H(+)</text>
        <dbReference type="Rhea" id="RHEA:13065"/>
        <dbReference type="ChEBI" id="CHEBI:15377"/>
        <dbReference type="ChEBI" id="CHEBI:15378"/>
        <dbReference type="ChEBI" id="CHEBI:30616"/>
        <dbReference type="ChEBI" id="CHEBI:43474"/>
        <dbReference type="ChEBI" id="CHEBI:456216"/>
        <dbReference type="EC" id="3.6.4.13"/>
    </reaction>
</comment>
<feature type="domain" description="DEAD-box RNA helicase Q" evidence="15">
    <location>
        <begin position="2"/>
        <end position="30"/>
    </location>
</feature>
<feature type="domain" description="Helicase ATP-binding" evidence="13">
    <location>
        <begin position="33"/>
        <end position="206"/>
    </location>
</feature>
<feature type="compositionally biased region" description="Basic residues" evidence="12">
    <location>
        <begin position="603"/>
        <end position="612"/>
    </location>
</feature>
<dbReference type="InterPro" id="IPR014014">
    <property type="entry name" value="RNA_helicase_DEAD_Q_motif"/>
</dbReference>
<dbReference type="GO" id="GO:0003676">
    <property type="term" value="F:nucleic acid binding"/>
    <property type="evidence" value="ECO:0007669"/>
    <property type="project" value="InterPro"/>
</dbReference>
<evidence type="ECO:0000256" key="8">
    <source>
        <dbReference type="ARBA" id="ARBA00047984"/>
    </source>
</evidence>
<dbReference type="PROSITE" id="PS51194">
    <property type="entry name" value="HELICASE_CTER"/>
    <property type="match status" value="1"/>
</dbReference>
<feature type="compositionally biased region" description="Low complexity" evidence="12">
    <location>
        <begin position="507"/>
        <end position="522"/>
    </location>
</feature>
<dbReference type="Pfam" id="PF00270">
    <property type="entry name" value="DEAD"/>
    <property type="match status" value="1"/>
</dbReference>
<dbReference type="EC" id="3.6.4.13" evidence="1"/>
<evidence type="ECO:0000256" key="6">
    <source>
        <dbReference type="ARBA" id="ARBA00022840"/>
    </source>
</evidence>